<dbReference type="PANTHER" id="PTHR12522">
    <property type="entry name" value="ZINC-FINGER PROTEIN NOLZ1-RELATED"/>
    <property type="match status" value="1"/>
</dbReference>
<sequence length="316" mass="34712">MSSTTATNAYIKPDYLQPLNSTFFSSSSTSYDSSQSPLALLAQTCSSIGKDSPSPPSSSSSSSYLSLNTSLLPNTAPPIITSLVNKSSSTLSSAVNTDKLLLSSKRSSPSQSNSTLANKKSTPPVKPSTIAPSSSFVESNPLSAHLPPLFDPTATTAAAFLLRSSLAYLAAQQQQQHQQQQQQQQQQQHHQQQQQQQQHHSFSTPCTVPGCLQCETVRHILAASVHTQPYLCHWFSCNARFSSADELIEHLRHSHTSTGKATSMYQHHNHHRFHPYLKPPLMLNNNDQLPFFYPHLSLSPMTGTTRRTNNNTNNNN</sequence>
<evidence type="ECO:0000313" key="10">
    <source>
        <dbReference type="Proteomes" id="UP000663842"/>
    </source>
</evidence>
<dbReference type="InterPro" id="IPR036236">
    <property type="entry name" value="Znf_C2H2_sf"/>
</dbReference>
<dbReference type="AlphaFoldDB" id="A0A819H1S5"/>
<dbReference type="GO" id="GO:0045892">
    <property type="term" value="P:negative regulation of DNA-templated transcription"/>
    <property type="evidence" value="ECO:0007669"/>
    <property type="project" value="TreeGrafter"/>
</dbReference>
<dbReference type="EMBL" id="CAJOBF010000963">
    <property type="protein sequence ID" value="CAF3894796.1"/>
    <property type="molecule type" value="Genomic_DNA"/>
</dbReference>
<keyword evidence="2" id="KW-0479">Metal-binding</keyword>
<dbReference type="Proteomes" id="UP000663887">
    <property type="component" value="Unassembled WGS sequence"/>
</dbReference>
<feature type="domain" description="C2H2-type" evidence="7">
    <location>
        <begin position="230"/>
        <end position="260"/>
    </location>
</feature>
<dbReference type="SMART" id="SM00355">
    <property type="entry name" value="ZnF_C2H2"/>
    <property type="match status" value="1"/>
</dbReference>
<keyword evidence="4" id="KW-0862">Zinc</keyword>
<evidence type="ECO:0000313" key="8">
    <source>
        <dbReference type="EMBL" id="CAF2203874.1"/>
    </source>
</evidence>
<dbReference type="PANTHER" id="PTHR12522:SF4">
    <property type="entry name" value="ZINC FINGER PROTEIN ELBOW"/>
    <property type="match status" value="1"/>
</dbReference>
<evidence type="ECO:0000256" key="6">
    <source>
        <dbReference type="SAM" id="MobiDB-lite"/>
    </source>
</evidence>
<evidence type="ECO:0000256" key="1">
    <source>
        <dbReference type="ARBA" id="ARBA00010144"/>
    </source>
</evidence>
<dbReference type="InterPro" id="IPR013087">
    <property type="entry name" value="Znf_C2H2_type"/>
</dbReference>
<evidence type="ECO:0000256" key="3">
    <source>
        <dbReference type="ARBA" id="ARBA00022771"/>
    </source>
</evidence>
<dbReference type="GO" id="GO:0008270">
    <property type="term" value="F:zinc ion binding"/>
    <property type="evidence" value="ECO:0007669"/>
    <property type="project" value="UniProtKB-KW"/>
</dbReference>
<evidence type="ECO:0000313" key="9">
    <source>
        <dbReference type="EMBL" id="CAF3894796.1"/>
    </source>
</evidence>
<evidence type="ECO:0000259" key="7">
    <source>
        <dbReference type="PROSITE" id="PS50157"/>
    </source>
</evidence>
<protein>
    <recommendedName>
        <fullName evidence="7">C2H2-type domain-containing protein</fullName>
    </recommendedName>
</protein>
<dbReference type="PROSITE" id="PS00028">
    <property type="entry name" value="ZINC_FINGER_C2H2_1"/>
    <property type="match status" value="1"/>
</dbReference>
<organism evidence="9 10">
    <name type="scientific">Rotaria magnacalcarata</name>
    <dbReference type="NCBI Taxonomy" id="392030"/>
    <lineage>
        <taxon>Eukaryota</taxon>
        <taxon>Metazoa</taxon>
        <taxon>Spiralia</taxon>
        <taxon>Gnathifera</taxon>
        <taxon>Rotifera</taxon>
        <taxon>Eurotatoria</taxon>
        <taxon>Bdelloidea</taxon>
        <taxon>Philodinida</taxon>
        <taxon>Philodinidae</taxon>
        <taxon>Rotaria</taxon>
    </lineage>
</organism>
<name>A0A819H1S5_9BILA</name>
<feature type="region of interest" description="Disordered" evidence="6">
    <location>
        <begin position="102"/>
        <end position="134"/>
    </location>
</feature>
<dbReference type="PROSITE" id="PS50157">
    <property type="entry name" value="ZINC_FINGER_C2H2_2"/>
    <property type="match status" value="1"/>
</dbReference>
<dbReference type="SUPFAM" id="SSF57667">
    <property type="entry name" value="beta-beta-alpha zinc fingers"/>
    <property type="match status" value="1"/>
</dbReference>
<evidence type="ECO:0000256" key="5">
    <source>
        <dbReference type="PROSITE-ProRule" id="PRU00042"/>
    </source>
</evidence>
<dbReference type="EMBL" id="CAJNRG010016558">
    <property type="protein sequence ID" value="CAF2203874.1"/>
    <property type="molecule type" value="Genomic_DNA"/>
</dbReference>
<accession>A0A819H1S5</accession>
<dbReference type="Proteomes" id="UP000663842">
    <property type="component" value="Unassembled WGS sequence"/>
</dbReference>
<dbReference type="GO" id="GO:0005634">
    <property type="term" value="C:nucleus"/>
    <property type="evidence" value="ECO:0007669"/>
    <property type="project" value="TreeGrafter"/>
</dbReference>
<comment type="similarity">
    <text evidence="1">Belongs to the Elbow/Noc family.</text>
</comment>
<keyword evidence="3 5" id="KW-0863">Zinc-finger</keyword>
<dbReference type="InterPro" id="IPR051520">
    <property type="entry name" value="Elbow/Noc_ZnFinger"/>
</dbReference>
<feature type="compositionally biased region" description="Low complexity" evidence="6">
    <location>
        <begin position="102"/>
        <end position="114"/>
    </location>
</feature>
<gene>
    <name evidence="9" type="ORF">UXM345_LOCUS10201</name>
    <name evidence="8" type="ORF">XDN619_LOCUS32930</name>
</gene>
<proteinExistence type="inferred from homology"/>
<reference evidence="9" key="1">
    <citation type="submission" date="2021-02" db="EMBL/GenBank/DDBJ databases">
        <authorList>
            <person name="Nowell W R."/>
        </authorList>
    </citation>
    <scope>NUCLEOTIDE SEQUENCE</scope>
</reference>
<evidence type="ECO:0000256" key="2">
    <source>
        <dbReference type="ARBA" id="ARBA00022723"/>
    </source>
</evidence>
<dbReference type="Gene3D" id="3.30.160.60">
    <property type="entry name" value="Classic Zinc Finger"/>
    <property type="match status" value="1"/>
</dbReference>
<comment type="caution">
    <text evidence="9">The sequence shown here is derived from an EMBL/GenBank/DDBJ whole genome shotgun (WGS) entry which is preliminary data.</text>
</comment>
<evidence type="ECO:0000256" key="4">
    <source>
        <dbReference type="ARBA" id="ARBA00022833"/>
    </source>
</evidence>